<keyword evidence="4" id="KW-0862">Zinc</keyword>
<evidence type="ECO:0000256" key="2">
    <source>
        <dbReference type="ARBA" id="ARBA00022723"/>
    </source>
</evidence>
<evidence type="ECO:0000256" key="4">
    <source>
        <dbReference type="ARBA" id="ARBA00022833"/>
    </source>
</evidence>
<evidence type="ECO:0000313" key="7">
    <source>
        <dbReference type="EMBL" id="PWN23584.1"/>
    </source>
</evidence>
<accession>A0A316UF85</accession>
<dbReference type="InterPro" id="IPR006680">
    <property type="entry name" value="Amidohydro-rel"/>
</dbReference>
<dbReference type="Gene3D" id="3.20.20.140">
    <property type="entry name" value="Metal-dependent hydrolases"/>
    <property type="match status" value="2"/>
</dbReference>
<feature type="domain" description="Amidohydrolase-related" evidence="6">
    <location>
        <begin position="340"/>
        <end position="535"/>
    </location>
</feature>
<dbReference type="GO" id="GO:0005829">
    <property type="term" value="C:cytosol"/>
    <property type="evidence" value="ECO:0007669"/>
    <property type="project" value="TreeGrafter"/>
</dbReference>
<proteinExistence type="predicted"/>
<feature type="region of interest" description="Disordered" evidence="5">
    <location>
        <begin position="60"/>
        <end position="81"/>
    </location>
</feature>
<feature type="compositionally biased region" description="Basic and acidic residues" evidence="5">
    <location>
        <begin position="327"/>
        <end position="336"/>
    </location>
</feature>
<feature type="region of interest" description="Disordered" evidence="5">
    <location>
        <begin position="319"/>
        <end position="355"/>
    </location>
</feature>
<name>A0A316UF85_9BASI</name>
<feature type="region of interest" description="Disordered" evidence="5">
    <location>
        <begin position="528"/>
        <end position="556"/>
    </location>
</feature>
<dbReference type="OrthoDB" id="194468at2759"/>
<feature type="compositionally biased region" description="Low complexity" evidence="5">
    <location>
        <begin position="268"/>
        <end position="291"/>
    </location>
</feature>
<reference evidence="7 8" key="1">
    <citation type="journal article" date="2018" name="Mol. Biol. Evol.">
        <title>Broad Genomic Sampling Reveals a Smut Pathogenic Ancestry of the Fungal Clade Ustilaginomycotina.</title>
        <authorList>
            <person name="Kijpornyongpan T."/>
            <person name="Mondo S.J."/>
            <person name="Barry K."/>
            <person name="Sandor L."/>
            <person name="Lee J."/>
            <person name="Lipzen A."/>
            <person name="Pangilinan J."/>
            <person name="LaButti K."/>
            <person name="Hainaut M."/>
            <person name="Henrissat B."/>
            <person name="Grigoriev I.V."/>
            <person name="Spatafora J.W."/>
            <person name="Aime M.C."/>
        </authorList>
    </citation>
    <scope>NUCLEOTIDE SEQUENCE [LARGE SCALE GENOMIC DNA]</scope>
    <source>
        <strain evidence="7 8">MCA 4718</strain>
    </source>
</reference>
<feature type="compositionally biased region" description="Acidic residues" evidence="5">
    <location>
        <begin position="606"/>
        <end position="617"/>
    </location>
</feature>
<sequence length="695" mass="74751">MASTSTLGNGGIDHRPRQLFIGSLVSPKALRELTLIYNGLLGVDEEGAIAFVDDLDAHSQSETGKDSSGSHTDEEEGTRTPCASDAALSALSRQQRSAVLLRLAAHGWDLADCQLTILRYGEFLCPGFIDTHTHACQVPNVGVGQQYELLDWLNNVTFPREKQFADVAYAEKTYNSVVQRLLDSGTTTACYYASLHLDATKILAKVCTQRGQRAMVGKCQMDRNAPADYVEKSAAGSIQDTKAFIKYCGTLHKQATKKERKRAEGVRSPSSSVSSETSSSSASSSNSQETSLSDEESEEDIDEDDALMRDSVERLSKTVDEVMGSDSQRKESDDRSQASGSPDKPDENSATPAKKVKVVMRTLDSAKPLVLPILTPRFAISCTDALLTSISALVSRDTSLRIQTHLSESPGEISFTQELFPTAKSYTDVYDQFGLLGSRTVLAHCIHLSEEEMQLIKSKDSGVSHCPVSNMNIRSGASPVGEMLNRGIKVGLGTDVSGGYGVGMLSAIREASVVAKVLGFTQREYGLPPSKRSTTTKLHEGTNGTNGTEGEQLPKHDFTLGPLEISTLLWLATMGGAQVASIADRAGSLEAGKDFDALLVRLYDPHDEDENESEDQPEVQASPAGAGAGAGTGAGGGAGVPAYIGNPSVYVEEGEKLEALLEKFLFTADDRNLHRVYVKGRLVGGAERRIRRRRV</sequence>
<dbReference type="GeneID" id="37016448"/>
<dbReference type="AlphaFoldDB" id="A0A316UF85"/>
<feature type="domain" description="Amidohydrolase-related" evidence="6">
    <location>
        <begin position="123"/>
        <end position="254"/>
    </location>
</feature>
<dbReference type="UniPathway" id="UPA00603">
    <property type="reaction ID" value="UER00660"/>
</dbReference>
<organism evidence="7 8">
    <name type="scientific">Pseudomicrostroma glucosiphilum</name>
    <dbReference type="NCBI Taxonomy" id="1684307"/>
    <lineage>
        <taxon>Eukaryota</taxon>
        <taxon>Fungi</taxon>
        <taxon>Dikarya</taxon>
        <taxon>Basidiomycota</taxon>
        <taxon>Ustilaginomycotina</taxon>
        <taxon>Exobasidiomycetes</taxon>
        <taxon>Microstromatales</taxon>
        <taxon>Microstromatales incertae sedis</taxon>
        <taxon>Pseudomicrostroma</taxon>
    </lineage>
</organism>
<dbReference type="RefSeq" id="XP_025350744.1">
    <property type="nucleotide sequence ID" value="XM_025494714.1"/>
</dbReference>
<dbReference type="SUPFAM" id="SSF51338">
    <property type="entry name" value="Composite domain of metallo-dependent hydrolases"/>
    <property type="match status" value="1"/>
</dbReference>
<evidence type="ECO:0000256" key="1">
    <source>
        <dbReference type="ARBA" id="ARBA00001947"/>
    </source>
</evidence>
<feature type="domain" description="Amidohydrolase-related" evidence="6">
    <location>
        <begin position="564"/>
        <end position="683"/>
    </location>
</feature>
<dbReference type="InterPro" id="IPR051607">
    <property type="entry name" value="Metallo-dep_hydrolases"/>
</dbReference>
<dbReference type="EMBL" id="KZ819321">
    <property type="protein sequence ID" value="PWN23584.1"/>
    <property type="molecule type" value="Genomic_DNA"/>
</dbReference>
<dbReference type="Proteomes" id="UP000245942">
    <property type="component" value="Unassembled WGS sequence"/>
</dbReference>
<feature type="compositionally biased region" description="Acidic residues" evidence="5">
    <location>
        <begin position="292"/>
        <end position="305"/>
    </location>
</feature>
<evidence type="ECO:0000256" key="5">
    <source>
        <dbReference type="SAM" id="MobiDB-lite"/>
    </source>
</evidence>
<dbReference type="PANTHER" id="PTHR11271:SF6">
    <property type="entry name" value="GUANINE DEAMINASE"/>
    <property type="match status" value="1"/>
</dbReference>
<keyword evidence="2" id="KW-0479">Metal-binding</keyword>
<keyword evidence="3 7" id="KW-0378">Hydrolase</keyword>
<protein>
    <submittedName>
        <fullName evidence="7">Metallo-dependent hydrolase</fullName>
    </submittedName>
</protein>
<evidence type="ECO:0000313" key="8">
    <source>
        <dbReference type="Proteomes" id="UP000245942"/>
    </source>
</evidence>
<dbReference type="PANTHER" id="PTHR11271">
    <property type="entry name" value="GUANINE DEAMINASE"/>
    <property type="match status" value="1"/>
</dbReference>
<dbReference type="Pfam" id="PF01979">
    <property type="entry name" value="Amidohydro_1"/>
    <property type="match status" value="3"/>
</dbReference>
<dbReference type="Gene3D" id="2.30.40.10">
    <property type="entry name" value="Urease, subunit C, domain 1"/>
    <property type="match status" value="1"/>
</dbReference>
<dbReference type="SUPFAM" id="SSF51556">
    <property type="entry name" value="Metallo-dependent hydrolases"/>
    <property type="match status" value="2"/>
</dbReference>
<feature type="compositionally biased region" description="Low complexity" evidence="5">
    <location>
        <begin position="541"/>
        <end position="551"/>
    </location>
</feature>
<gene>
    <name evidence="7" type="ORF">BCV69DRAFT_309470</name>
</gene>
<dbReference type="GO" id="GO:0006147">
    <property type="term" value="P:guanine catabolic process"/>
    <property type="evidence" value="ECO:0007669"/>
    <property type="project" value="UniProtKB-UniPathway"/>
</dbReference>
<dbReference type="GO" id="GO:0008892">
    <property type="term" value="F:guanine deaminase activity"/>
    <property type="evidence" value="ECO:0007669"/>
    <property type="project" value="TreeGrafter"/>
</dbReference>
<evidence type="ECO:0000259" key="6">
    <source>
        <dbReference type="Pfam" id="PF01979"/>
    </source>
</evidence>
<feature type="region of interest" description="Disordered" evidence="5">
    <location>
        <begin position="256"/>
        <end position="306"/>
    </location>
</feature>
<comment type="cofactor">
    <cofactor evidence="1">
        <name>Zn(2+)</name>
        <dbReference type="ChEBI" id="CHEBI:29105"/>
    </cofactor>
</comment>
<dbReference type="GO" id="GO:0008270">
    <property type="term" value="F:zinc ion binding"/>
    <property type="evidence" value="ECO:0007669"/>
    <property type="project" value="TreeGrafter"/>
</dbReference>
<keyword evidence="8" id="KW-1185">Reference proteome</keyword>
<dbReference type="InterPro" id="IPR032466">
    <property type="entry name" value="Metal_Hydrolase"/>
</dbReference>
<evidence type="ECO:0000256" key="3">
    <source>
        <dbReference type="ARBA" id="ARBA00022801"/>
    </source>
</evidence>
<dbReference type="InterPro" id="IPR011059">
    <property type="entry name" value="Metal-dep_hydrolase_composite"/>
</dbReference>
<dbReference type="STRING" id="1684307.A0A316UF85"/>
<feature type="region of interest" description="Disordered" evidence="5">
    <location>
        <begin position="606"/>
        <end position="633"/>
    </location>
</feature>